<feature type="signal peptide" evidence="1">
    <location>
        <begin position="1"/>
        <end position="20"/>
    </location>
</feature>
<accession>A0A7V4WVQ7</accession>
<name>A0A7V4WVQ7_CALAY</name>
<organism evidence="2">
    <name type="scientific">Caldithrix abyssi</name>
    <dbReference type="NCBI Taxonomy" id="187145"/>
    <lineage>
        <taxon>Bacteria</taxon>
        <taxon>Pseudomonadati</taxon>
        <taxon>Calditrichota</taxon>
        <taxon>Calditrichia</taxon>
        <taxon>Calditrichales</taxon>
        <taxon>Calditrichaceae</taxon>
        <taxon>Caldithrix</taxon>
    </lineage>
</organism>
<dbReference type="EMBL" id="DRQG01000098">
    <property type="protein sequence ID" value="HGY56118.1"/>
    <property type="molecule type" value="Genomic_DNA"/>
</dbReference>
<evidence type="ECO:0000256" key="1">
    <source>
        <dbReference type="SAM" id="SignalP"/>
    </source>
</evidence>
<keyword evidence="1" id="KW-0732">Signal</keyword>
<feature type="chain" id="PRO_5031198715" description="DUF3575 domain-containing protein" evidence="1">
    <location>
        <begin position="21"/>
        <end position="258"/>
    </location>
</feature>
<dbReference type="Proteomes" id="UP000885779">
    <property type="component" value="Unassembled WGS sequence"/>
</dbReference>
<reference evidence="2" key="1">
    <citation type="journal article" date="2020" name="mSystems">
        <title>Genome- and Community-Level Interaction Insights into Carbon Utilization and Element Cycling Functions of Hydrothermarchaeota in Hydrothermal Sediment.</title>
        <authorList>
            <person name="Zhou Z."/>
            <person name="Liu Y."/>
            <person name="Xu W."/>
            <person name="Pan J."/>
            <person name="Luo Z.H."/>
            <person name="Li M."/>
        </authorList>
    </citation>
    <scope>NUCLEOTIDE SEQUENCE [LARGE SCALE GENOMIC DNA]</scope>
    <source>
        <strain evidence="2">HyVt-577</strain>
    </source>
</reference>
<comment type="caution">
    <text evidence="2">The sequence shown here is derived from an EMBL/GenBank/DDBJ whole genome shotgun (WGS) entry which is preliminary data.</text>
</comment>
<evidence type="ECO:0008006" key="3">
    <source>
        <dbReference type="Google" id="ProtNLM"/>
    </source>
</evidence>
<sequence>MRRSHWIVVLLIAGSISLNAQDTLQAERNWSNGTAYVLPQGRFEIGVFQPLRYGLRDNLEISVHPLWFFVAPNVRVKWEHGGGLATRHSIYYPTPFLRVVAKKGIGGLISPEFAIPHMAALRNDVIYTMRPFEKQYFSLMGGLEFAVRFGALDKRTTIDFPWVYNRLAVFYNDFGIRLGLDWYGCIKGNWWYRLDGELFYYSGSAQTKAFEHSGKIYWRYKKRWEISAGYNIIYGEYPYGNEWNWFLPMIDIRYAWNY</sequence>
<proteinExistence type="predicted"/>
<evidence type="ECO:0000313" key="2">
    <source>
        <dbReference type="EMBL" id="HGY56118.1"/>
    </source>
</evidence>
<gene>
    <name evidence="2" type="ORF">ENK44_10470</name>
</gene>
<dbReference type="AlphaFoldDB" id="A0A7V4WVQ7"/>
<protein>
    <recommendedName>
        <fullName evidence="3">DUF3575 domain-containing protein</fullName>
    </recommendedName>
</protein>